<keyword evidence="8" id="KW-1185">Reference proteome</keyword>
<feature type="transmembrane region" description="Helical" evidence="6">
    <location>
        <begin position="305"/>
        <end position="324"/>
    </location>
</feature>
<evidence type="ECO:0000256" key="6">
    <source>
        <dbReference type="SAM" id="Phobius"/>
    </source>
</evidence>
<evidence type="ECO:0000256" key="1">
    <source>
        <dbReference type="ARBA" id="ARBA00004651"/>
    </source>
</evidence>
<keyword evidence="3 6" id="KW-0812">Transmembrane</keyword>
<protein>
    <submittedName>
        <fullName evidence="7">Monosaccharide ABC transporter membrane protein, CUT2 family</fullName>
    </submittedName>
</protein>
<feature type="transmembrane region" description="Helical" evidence="6">
    <location>
        <begin position="263"/>
        <end position="293"/>
    </location>
</feature>
<name>A0A1H8EDF9_9FIRM</name>
<dbReference type="OrthoDB" id="9813906at2"/>
<evidence type="ECO:0000256" key="4">
    <source>
        <dbReference type="ARBA" id="ARBA00022989"/>
    </source>
</evidence>
<feature type="transmembrane region" description="Helical" evidence="6">
    <location>
        <begin position="224"/>
        <end position="243"/>
    </location>
</feature>
<feature type="transmembrane region" description="Helical" evidence="6">
    <location>
        <begin position="166"/>
        <end position="195"/>
    </location>
</feature>
<feature type="transmembrane region" description="Helical" evidence="6">
    <location>
        <begin position="27"/>
        <end position="45"/>
    </location>
</feature>
<accession>A0A1H8EDF9</accession>
<organism evidence="7 8">
    <name type="scientific">Hydrogenoanaerobacterium saccharovorans</name>
    <dbReference type="NCBI Taxonomy" id="474960"/>
    <lineage>
        <taxon>Bacteria</taxon>
        <taxon>Bacillati</taxon>
        <taxon>Bacillota</taxon>
        <taxon>Clostridia</taxon>
        <taxon>Eubacteriales</taxon>
        <taxon>Oscillospiraceae</taxon>
        <taxon>Hydrogenoanaerobacterium</taxon>
    </lineage>
</organism>
<feature type="transmembrane region" description="Helical" evidence="6">
    <location>
        <begin position="107"/>
        <end position="129"/>
    </location>
</feature>
<dbReference type="AlphaFoldDB" id="A0A1H8EDF9"/>
<dbReference type="Pfam" id="PF02653">
    <property type="entry name" value="BPD_transp_2"/>
    <property type="match status" value="1"/>
</dbReference>
<dbReference type="STRING" id="474960.SAMN05216180_2960"/>
<evidence type="ECO:0000256" key="5">
    <source>
        <dbReference type="ARBA" id="ARBA00023136"/>
    </source>
</evidence>
<keyword evidence="5 6" id="KW-0472">Membrane</keyword>
<dbReference type="EMBL" id="FOCG01000006">
    <property type="protein sequence ID" value="SEN16788.1"/>
    <property type="molecule type" value="Genomic_DNA"/>
</dbReference>
<dbReference type="GO" id="GO:0005886">
    <property type="term" value="C:plasma membrane"/>
    <property type="evidence" value="ECO:0007669"/>
    <property type="project" value="UniProtKB-SubCell"/>
</dbReference>
<evidence type="ECO:0000256" key="3">
    <source>
        <dbReference type="ARBA" id="ARBA00022692"/>
    </source>
</evidence>
<keyword evidence="2" id="KW-1003">Cell membrane</keyword>
<keyword evidence="4 6" id="KW-1133">Transmembrane helix</keyword>
<comment type="subcellular location">
    <subcellularLocation>
        <location evidence="1">Cell membrane</location>
        <topology evidence="1">Multi-pass membrane protein</topology>
    </subcellularLocation>
</comment>
<feature type="transmembrane region" description="Helical" evidence="6">
    <location>
        <begin position="57"/>
        <end position="76"/>
    </location>
</feature>
<dbReference type="PANTHER" id="PTHR32196">
    <property type="entry name" value="ABC TRANSPORTER PERMEASE PROTEIN YPHD-RELATED-RELATED"/>
    <property type="match status" value="1"/>
</dbReference>
<proteinExistence type="predicted"/>
<gene>
    <name evidence="7" type="ORF">SAMN05216180_2960</name>
</gene>
<evidence type="ECO:0000313" key="7">
    <source>
        <dbReference type="EMBL" id="SEN16788.1"/>
    </source>
</evidence>
<sequence length="329" mass="34129">MNIVEAKEKLSNKAVVKKLNSTDFRSYSGLILVILVVGTFLSFRSPNFLTQQNILNVLRQISVYGILACGQAFAMMTGGIDLQVGSVAGLCGAIVTKIVVGNTIGLVPAMIVGMVIGGILGLFAGFMIAKTGIPAFIMTLGLQISLRGVAYLICDGKPIGNLPENMLHLGVGSVAGIPVPILFMLASFVIIGIILSKTSFGRSVYAVGGNYQAAFHSGINAKRVIMLSYMISGILAALAGVILSARNASAQPTAGNAFETEAIAACAMGGVSFSGGKGAVTGIFLGALLMGIINNGMNLMYISSYWQLVVKGAIIVASVLYSIFSSKTK</sequence>
<evidence type="ECO:0000313" key="8">
    <source>
        <dbReference type="Proteomes" id="UP000199158"/>
    </source>
</evidence>
<feature type="transmembrane region" description="Helical" evidence="6">
    <location>
        <begin position="135"/>
        <end position="154"/>
    </location>
</feature>
<evidence type="ECO:0000256" key="2">
    <source>
        <dbReference type="ARBA" id="ARBA00022475"/>
    </source>
</evidence>
<dbReference type="CDD" id="cd06579">
    <property type="entry name" value="TM_PBP1_transp_AraH_like"/>
    <property type="match status" value="1"/>
</dbReference>
<dbReference type="GO" id="GO:0022857">
    <property type="term" value="F:transmembrane transporter activity"/>
    <property type="evidence" value="ECO:0007669"/>
    <property type="project" value="InterPro"/>
</dbReference>
<dbReference type="InterPro" id="IPR001851">
    <property type="entry name" value="ABC_transp_permease"/>
</dbReference>
<dbReference type="Proteomes" id="UP000199158">
    <property type="component" value="Unassembled WGS sequence"/>
</dbReference>
<reference evidence="7 8" key="1">
    <citation type="submission" date="2016-10" db="EMBL/GenBank/DDBJ databases">
        <authorList>
            <person name="de Groot N.N."/>
        </authorList>
    </citation>
    <scope>NUCLEOTIDE SEQUENCE [LARGE SCALE GENOMIC DNA]</scope>
    <source>
        <strain evidence="7 8">CGMCC 1.5070</strain>
    </source>
</reference>
<dbReference type="RefSeq" id="WP_092756579.1">
    <property type="nucleotide sequence ID" value="NZ_FOCG01000006.1"/>
</dbReference>